<reference evidence="4" key="2">
    <citation type="submission" date="2022-10" db="EMBL/GenBank/DDBJ databases">
        <authorList>
            <person name="Ngo T.-E."/>
        </authorList>
    </citation>
    <scope>NUCLEOTIDE SEQUENCE</scope>
    <source>
        <strain evidence="4">JHB</strain>
    </source>
</reference>
<dbReference type="Pfam" id="PF13458">
    <property type="entry name" value="Peripla_BP_6"/>
    <property type="match status" value="1"/>
</dbReference>
<dbReference type="CDD" id="cd06268">
    <property type="entry name" value="PBP1_ABC_transporter_LIVBP-like"/>
    <property type="match status" value="1"/>
</dbReference>
<reference evidence="4" key="1">
    <citation type="journal article" date="2017" name="Proc. Natl. Acad. Sci. U.S.A.">
        <title>Comparative genomics uncovers the prolific and distinctive metabolic potential of the cyanobacterial genus Moorea.</title>
        <authorList>
            <person name="Leao T."/>
            <person name="Castelao G."/>
            <person name="Korobeynikov A."/>
            <person name="Monroe E.A."/>
            <person name="Podell S."/>
            <person name="Glukhov E."/>
            <person name="Allen E.E."/>
            <person name="Gerwick W.H."/>
            <person name="Gerwick L."/>
        </authorList>
    </citation>
    <scope>NUCLEOTIDE SEQUENCE</scope>
    <source>
        <strain evidence="4">JHB</strain>
    </source>
</reference>
<dbReference type="Proteomes" id="UP000176944">
    <property type="component" value="Chromosome"/>
</dbReference>
<dbReference type="EMBL" id="CP017708">
    <property type="protein sequence ID" value="AOY79545.2"/>
    <property type="molecule type" value="Genomic_DNA"/>
</dbReference>
<dbReference type="InterPro" id="IPR051010">
    <property type="entry name" value="BCAA_transport"/>
</dbReference>
<evidence type="ECO:0000256" key="2">
    <source>
        <dbReference type="ARBA" id="ARBA00022729"/>
    </source>
</evidence>
<proteinExistence type="inferred from homology"/>
<dbReference type="InterPro" id="IPR028081">
    <property type="entry name" value="Leu-bd"/>
</dbReference>
<dbReference type="AlphaFoldDB" id="A0A1D9FW55"/>
<feature type="domain" description="Leucine-binding protein" evidence="3">
    <location>
        <begin position="131"/>
        <end position="490"/>
    </location>
</feature>
<evidence type="ECO:0000256" key="1">
    <source>
        <dbReference type="ARBA" id="ARBA00010062"/>
    </source>
</evidence>
<keyword evidence="2" id="KW-0732">Signal</keyword>
<evidence type="ECO:0000259" key="3">
    <source>
        <dbReference type="Pfam" id="PF13458"/>
    </source>
</evidence>
<dbReference type="Gene3D" id="3.40.50.2300">
    <property type="match status" value="2"/>
</dbReference>
<accession>A0A1D9FW55</accession>
<name>A0A1D9FW55_MOOP1</name>
<organism evidence="4">
    <name type="scientific">Moorena producens (strain JHB)</name>
    <dbReference type="NCBI Taxonomy" id="1454205"/>
    <lineage>
        <taxon>Bacteria</taxon>
        <taxon>Bacillati</taxon>
        <taxon>Cyanobacteriota</taxon>
        <taxon>Cyanophyceae</taxon>
        <taxon>Coleofasciculales</taxon>
        <taxon>Coleofasciculaceae</taxon>
        <taxon>Moorena</taxon>
    </lineage>
</organism>
<gene>
    <name evidence="4" type="ORF">BJP36_06060</name>
</gene>
<dbReference type="PANTHER" id="PTHR30483">
    <property type="entry name" value="LEUCINE-SPECIFIC-BINDING PROTEIN"/>
    <property type="match status" value="1"/>
</dbReference>
<protein>
    <submittedName>
        <fullName evidence="4">ABC transporter substrate-binding protein</fullName>
    </submittedName>
</protein>
<comment type="similarity">
    <text evidence="1">Belongs to the leucine-binding protein family.</text>
</comment>
<dbReference type="SUPFAM" id="SSF53822">
    <property type="entry name" value="Periplasmic binding protein-like I"/>
    <property type="match status" value="1"/>
</dbReference>
<dbReference type="InterPro" id="IPR028082">
    <property type="entry name" value="Peripla_BP_I"/>
</dbReference>
<dbReference type="PANTHER" id="PTHR30483:SF6">
    <property type="entry name" value="PERIPLASMIC BINDING PROTEIN OF ABC TRANSPORTER FOR NATURAL AMINO ACIDS"/>
    <property type="match status" value="1"/>
</dbReference>
<sequence>MENYSMSKPFRMSIIKLRKKLISNRIYAGLILFFLIVFASLLPGVMKTIISIFNPETCPLTLKDNISCGEESLFFGYQPKNKADGLKAYHDQDYQKASEFFKFSWEKEYRDPETLIYWNNAKLKTDTNIKPYTIGVGIPITGSQDKPKELLRGIAQAQYEINNSEAKINGRPLRILIADDHNDINHAKLRATQIGSQSEIIAVVGHFTSGISKSALEVYQKNRIVMLTPGSSSESLTDFCINQTQCFFFRIVANDNHAAGYLADLLLDNLEKNGLEKTAGVVYSHPSNYSNSFKTVIEKRVGEKGKFINLEQTNLSTPLFDAGQIIDDAQENQVNAIFVVPDGGTTSDSLSNAIDLIKSNNGRLWIGAASTLYNPETLESLPKDSQSVLSKFIAYSDWERLEGCEGTPEGEAFCQQASKVWNTTQVNWRTATAYDAIMTIVKALETLPKPNRVKLQQALSNNNFSYSGVTGTVKFTPDGNRTEPPGEAVKVIRSTCNTAYQGLEFVPIDYVDERQCQLIE</sequence>
<evidence type="ECO:0000313" key="4">
    <source>
        <dbReference type="EMBL" id="AOY79545.2"/>
    </source>
</evidence>